<dbReference type="InterPro" id="IPR005546">
    <property type="entry name" value="Autotransporte_beta"/>
</dbReference>
<dbReference type="InterPro" id="IPR003368">
    <property type="entry name" value="POMP_repeat"/>
</dbReference>
<reference evidence="10" key="2">
    <citation type="journal article" date="2021" name="PeerJ">
        <title>Extensive microbial diversity within the chicken gut microbiome revealed by metagenomics and culture.</title>
        <authorList>
            <person name="Gilroy R."/>
            <person name="Ravi A."/>
            <person name="Getino M."/>
            <person name="Pursley I."/>
            <person name="Horton D.L."/>
            <person name="Alikhan N.F."/>
            <person name="Baker D."/>
            <person name="Gharbi K."/>
            <person name="Hall N."/>
            <person name="Watson M."/>
            <person name="Adriaenssens E.M."/>
            <person name="Foster-Nyarko E."/>
            <person name="Jarju S."/>
            <person name="Secka A."/>
            <person name="Antonio M."/>
            <person name="Oren A."/>
            <person name="Chaudhuri R.R."/>
            <person name="La Ragione R."/>
            <person name="Hildebrand F."/>
            <person name="Pallen M.J."/>
        </authorList>
    </citation>
    <scope>NUCLEOTIDE SEQUENCE</scope>
    <source>
        <strain evidence="10">ChiGjej3B3-5194</strain>
    </source>
</reference>
<dbReference type="SUPFAM" id="SSF103515">
    <property type="entry name" value="Autotransporter"/>
    <property type="match status" value="1"/>
</dbReference>
<sequence>MAYRTGLVCGISIVAVLAAAPAMAADRIIIDAGESQTFENAEYSEYDAADQNGGVVSNAGRLDIKSDVTMSANVAANGGAIYSTGQLNVSGRFTNNSSETAGGAIYNTGTMQITSDNGNALFGGNKSNIGGAIYNSDTGVISEISHTLFQRNYGNFGGAINNSNLTGAIGGGIIDKIANASFIENSAGANQGGAIRNQGKIGTIETVAFIGNTAGNGGAINNGSLGVIGKIKASFNSNRALNGDVQQGGAIVNAGLIESITDSTFSGNSAGKQGGAIFNETNGTITFNGDNTFTGNFANGAANDIHNKGVITIADGTTTISGGITGDGTLTVADGATLSIGSTTLEQGTLNLDGTLSASIVNEAAFGKINVDKINIGINGKFDLMLGSTGTYDFGTAINTDNIIYNDAIYNVTVDGTNIIVATKSADEIAASSNLTGGAALALVGLANSDNYSMNIASLNAQSALAAGNTEYIERETAKLQPDSTPVVQSVATSVQNQVLSLATGRMTGGTVGRSGGDGVNAEYGVWVQGLMNRTKYSDVFSGDTNGISAGIDTLISGKYTVGIGYAYNQTDIDAGARDTDIESNSVFLYGQYKPNKWYINAALNYTMATYTEMATAFGVTFDPEYDVDSFGGQVTGGYDFAFGLTPAVGLRYLHISQDGYNNGLADIDALDTDYLTGIAGVKYAFTIESEGRLIFRPELRAAATYDVMSDAATATMIIPGAGSYVVPGQRLSRLGGEFGLGLSVHYNEWEFSANYDLDLHEHYTSQTGMLKFRYTF</sequence>
<reference evidence="10" key="1">
    <citation type="submission" date="2020-10" db="EMBL/GenBank/DDBJ databases">
        <authorList>
            <person name="Gilroy R."/>
        </authorList>
    </citation>
    <scope>NUCLEOTIDE SEQUENCE</scope>
    <source>
        <strain evidence="10">ChiGjej3B3-5194</strain>
    </source>
</reference>
<comment type="caution">
    <text evidence="10">The sequence shown here is derived from an EMBL/GenBank/DDBJ whole genome shotgun (WGS) entry which is preliminary data.</text>
</comment>
<evidence type="ECO:0000256" key="2">
    <source>
        <dbReference type="ARBA" id="ARBA00004442"/>
    </source>
</evidence>
<keyword evidence="7" id="KW-0998">Cell outer membrane</keyword>
<proteinExistence type="predicted"/>
<evidence type="ECO:0000256" key="5">
    <source>
        <dbReference type="ARBA" id="ARBA00022729"/>
    </source>
</evidence>
<evidence type="ECO:0000313" key="10">
    <source>
        <dbReference type="EMBL" id="HIS70773.1"/>
    </source>
</evidence>
<evidence type="ECO:0000256" key="1">
    <source>
        <dbReference type="ARBA" id="ARBA00004196"/>
    </source>
</evidence>
<evidence type="ECO:0000256" key="3">
    <source>
        <dbReference type="ARBA" id="ARBA00004613"/>
    </source>
</evidence>
<dbReference type="Pfam" id="PF03797">
    <property type="entry name" value="Autotransporter"/>
    <property type="match status" value="1"/>
</dbReference>
<keyword evidence="5 8" id="KW-0732">Signal</keyword>
<feature type="signal peptide" evidence="8">
    <location>
        <begin position="1"/>
        <end position="24"/>
    </location>
</feature>
<comment type="subcellular location">
    <subcellularLocation>
        <location evidence="1">Cell envelope</location>
    </subcellularLocation>
    <subcellularLocation>
        <location evidence="2">Cell outer membrane</location>
    </subcellularLocation>
    <subcellularLocation>
        <location evidence="3">Secreted</location>
    </subcellularLocation>
</comment>
<evidence type="ECO:0000256" key="4">
    <source>
        <dbReference type="ARBA" id="ARBA00022525"/>
    </source>
</evidence>
<evidence type="ECO:0000259" key="9">
    <source>
        <dbReference type="PROSITE" id="PS51208"/>
    </source>
</evidence>
<dbReference type="AlphaFoldDB" id="A0A9D1FGU2"/>
<gene>
    <name evidence="10" type="ORF">IAD02_02165</name>
</gene>
<dbReference type="PROSITE" id="PS51208">
    <property type="entry name" value="AUTOTRANSPORTER"/>
    <property type="match status" value="1"/>
</dbReference>
<dbReference type="InterPro" id="IPR036709">
    <property type="entry name" value="Autotransporte_beta_dom_sf"/>
</dbReference>
<dbReference type="NCBIfam" id="TIGR01376">
    <property type="entry name" value="POMP_repeat"/>
    <property type="match status" value="2"/>
</dbReference>
<evidence type="ECO:0000256" key="7">
    <source>
        <dbReference type="ARBA" id="ARBA00023237"/>
    </source>
</evidence>
<feature type="domain" description="Autotransporter" evidence="9">
    <location>
        <begin position="519"/>
        <end position="777"/>
    </location>
</feature>
<evidence type="ECO:0000256" key="8">
    <source>
        <dbReference type="SAM" id="SignalP"/>
    </source>
</evidence>
<dbReference type="GO" id="GO:0005576">
    <property type="term" value="C:extracellular region"/>
    <property type="evidence" value="ECO:0007669"/>
    <property type="project" value="UniProtKB-SubCell"/>
</dbReference>
<dbReference type="Gene3D" id="2.40.128.130">
    <property type="entry name" value="Autotransporter beta-domain"/>
    <property type="match status" value="1"/>
</dbReference>
<protein>
    <submittedName>
        <fullName evidence="10">Autotransporter domain-containing protein</fullName>
    </submittedName>
</protein>
<feature type="chain" id="PRO_5039308361" evidence="8">
    <location>
        <begin position="25"/>
        <end position="777"/>
    </location>
</feature>
<evidence type="ECO:0000313" key="11">
    <source>
        <dbReference type="Proteomes" id="UP000886742"/>
    </source>
</evidence>
<evidence type="ECO:0000256" key="6">
    <source>
        <dbReference type="ARBA" id="ARBA00023136"/>
    </source>
</evidence>
<dbReference type="Proteomes" id="UP000886742">
    <property type="component" value="Unassembled WGS sequence"/>
</dbReference>
<name>A0A9D1FGU2_9PROT</name>
<keyword evidence="6" id="KW-0472">Membrane</keyword>
<dbReference type="GO" id="GO:0009279">
    <property type="term" value="C:cell outer membrane"/>
    <property type="evidence" value="ECO:0007669"/>
    <property type="project" value="UniProtKB-SubCell"/>
</dbReference>
<organism evidence="10 11">
    <name type="scientific">Candidatus Enterousia intestinigallinarum</name>
    <dbReference type="NCBI Taxonomy" id="2840790"/>
    <lineage>
        <taxon>Bacteria</taxon>
        <taxon>Pseudomonadati</taxon>
        <taxon>Pseudomonadota</taxon>
        <taxon>Alphaproteobacteria</taxon>
        <taxon>Candidatus Enterousia</taxon>
    </lineage>
</organism>
<accession>A0A9D1FGU2</accession>
<dbReference type="SMART" id="SM00869">
    <property type="entry name" value="Autotransporter"/>
    <property type="match status" value="1"/>
</dbReference>
<dbReference type="EMBL" id="DVJI01000009">
    <property type="protein sequence ID" value="HIS70773.1"/>
    <property type="molecule type" value="Genomic_DNA"/>
</dbReference>
<dbReference type="Pfam" id="PF02415">
    <property type="entry name" value="Chlam_PMP"/>
    <property type="match status" value="2"/>
</dbReference>
<keyword evidence="4" id="KW-0964">Secreted</keyword>